<protein>
    <submittedName>
        <fullName evidence="1">Uncharacterized protein</fullName>
    </submittedName>
</protein>
<keyword evidence="2" id="KW-1185">Reference proteome</keyword>
<evidence type="ECO:0000313" key="1">
    <source>
        <dbReference type="EMBL" id="MDX2915956.1"/>
    </source>
</evidence>
<dbReference type="Proteomes" id="UP001271723">
    <property type="component" value="Unassembled WGS sequence"/>
</dbReference>
<dbReference type="EMBL" id="JARAVY010000037">
    <property type="protein sequence ID" value="MDX2915956.1"/>
    <property type="molecule type" value="Genomic_DNA"/>
</dbReference>
<name>A0ABU4LJG5_9ACTN</name>
<evidence type="ECO:0000313" key="2">
    <source>
        <dbReference type="Proteomes" id="UP001271723"/>
    </source>
</evidence>
<organism evidence="1 2">
    <name type="scientific">Streptomyces griseiscabiei</name>
    <dbReference type="NCBI Taxonomy" id="2993540"/>
    <lineage>
        <taxon>Bacteria</taxon>
        <taxon>Bacillati</taxon>
        <taxon>Actinomycetota</taxon>
        <taxon>Actinomycetes</taxon>
        <taxon>Kitasatosporales</taxon>
        <taxon>Streptomycetaceae</taxon>
        <taxon>Streptomyces</taxon>
    </lineage>
</organism>
<reference evidence="1 2" key="1">
    <citation type="journal article" date="2023" name="Microb. Genom.">
        <title>Mesoterricola silvestris gen. nov., sp. nov., Mesoterricola sediminis sp. nov., Geothrix oryzae sp. nov., Geothrix edaphica sp. nov., Geothrix rubra sp. nov., and Geothrix limicola sp. nov., six novel members of Acidobacteriota isolated from soils.</title>
        <authorList>
            <person name="Weisberg A.J."/>
            <person name="Pearce E."/>
            <person name="Kramer C.G."/>
            <person name="Chang J.H."/>
            <person name="Clarke C.R."/>
        </authorList>
    </citation>
    <scope>NUCLEOTIDE SEQUENCE [LARGE SCALE GENOMIC DNA]</scope>
    <source>
        <strain evidence="1 2">NRRL_B-2795</strain>
    </source>
</reference>
<accession>A0ABU4LJG5</accession>
<dbReference type="RefSeq" id="WP_319217209.1">
    <property type="nucleotide sequence ID" value="NZ_JARAVY010000037.1"/>
</dbReference>
<sequence length="183" mass="19598">MPSLVQQLSADRQLTALRTVVQCKAKSTALREGPAAGDGPGTAWVAFLCPAHSEGLPGWPATRTHAVQDSMPCGTVLDFRPADQVLQSHADLWLTALTGVDPAAYGGVWSDVLDQADRVLRERLEQDADADEDGPPEHSMLTMMWLARRAAAEGNLMQTASALGYCETVAEGMERRDTGVAPQ</sequence>
<proteinExistence type="predicted"/>
<gene>
    <name evidence="1" type="ORF">PV517_45700</name>
</gene>
<comment type="caution">
    <text evidence="1">The sequence shown here is derived from an EMBL/GenBank/DDBJ whole genome shotgun (WGS) entry which is preliminary data.</text>
</comment>